<keyword evidence="3" id="KW-1185">Reference proteome</keyword>
<dbReference type="SUPFAM" id="SSF53448">
    <property type="entry name" value="Nucleotide-diphospho-sugar transferases"/>
    <property type="match status" value="1"/>
</dbReference>
<keyword evidence="2" id="KW-0808">Transferase</keyword>
<proteinExistence type="predicted"/>
<dbReference type="InterPro" id="IPR001173">
    <property type="entry name" value="Glyco_trans_2-like"/>
</dbReference>
<dbReference type="Pfam" id="PF00535">
    <property type="entry name" value="Glycos_transf_2"/>
    <property type="match status" value="1"/>
</dbReference>
<sequence>MCQLSVPADVSWELLVVDNNSTDNTQGVLKAFQHQLPLRVLVERQQGLSKARNCAISATRGDLLVWTDDDVLVDPGWLAAYVKAAVAFPEASIFGGEIEPWFEEDPPAWLKNHAYQVGGVYAIRHASDYGTLITSNNYPFGANMAFRAGAQKEFLYNPNLGRCGLGMKSGDETDVIRRMLRRGHSGVWVPDACVKHYIIPERMRPKYVYGFARGLSEGNAVAIEQGDGTYPFPRWAVRRWLESTAIRLLHSPVKNQAWIRALQNAAAAHGVLSAWHLSRRSGGKASRLTE</sequence>
<dbReference type="PANTHER" id="PTHR43685:SF3">
    <property type="entry name" value="SLR2126 PROTEIN"/>
    <property type="match status" value="1"/>
</dbReference>
<organism evidence="2 3">
    <name type="scientific">Novipirellula aureliae</name>
    <dbReference type="NCBI Taxonomy" id="2527966"/>
    <lineage>
        <taxon>Bacteria</taxon>
        <taxon>Pseudomonadati</taxon>
        <taxon>Planctomycetota</taxon>
        <taxon>Planctomycetia</taxon>
        <taxon>Pirellulales</taxon>
        <taxon>Pirellulaceae</taxon>
        <taxon>Novipirellula</taxon>
    </lineage>
</organism>
<accession>A0A5C6E3T5</accession>
<comment type="caution">
    <text evidence="2">The sequence shown here is derived from an EMBL/GenBank/DDBJ whole genome shotgun (WGS) entry which is preliminary data.</text>
</comment>
<gene>
    <name evidence="2" type="ORF">Q31b_18690</name>
</gene>
<evidence type="ECO:0000259" key="1">
    <source>
        <dbReference type="Pfam" id="PF00535"/>
    </source>
</evidence>
<name>A0A5C6E3T5_9BACT</name>
<protein>
    <submittedName>
        <fullName evidence="2">Putative glycosyl transferase</fullName>
    </submittedName>
</protein>
<dbReference type="EMBL" id="SJPY01000002">
    <property type="protein sequence ID" value="TWU44333.1"/>
    <property type="molecule type" value="Genomic_DNA"/>
</dbReference>
<evidence type="ECO:0000313" key="3">
    <source>
        <dbReference type="Proteomes" id="UP000315471"/>
    </source>
</evidence>
<dbReference type="InterPro" id="IPR050834">
    <property type="entry name" value="Glycosyltransf_2"/>
</dbReference>
<dbReference type="Proteomes" id="UP000315471">
    <property type="component" value="Unassembled WGS sequence"/>
</dbReference>
<evidence type="ECO:0000313" key="2">
    <source>
        <dbReference type="EMBL" id="TWU44333.1"/>
    </source>
</evidence>
<dbReference type="AlphaFoldDB" id="A0A5C6E3T5"/>
<dbReference type="InterPro" id="IPR029044">
    <property type="entry name" value="Nucleotide-diphossugar_trans"/>
</dbReference>
<reference evidence="2 3" key="1">
    <citation type="submission" date="2019-02" db="EMBL/GenBank/DDBJ databases">
        <title>Deep-cultivation of Planctomycetes and their phenomic and genomic characterization uncovers novel biology.</title>
        <authorList>
            <person name="Wiegand S."/>
            <person name="Jogler M."/>
            <person name="Boedeker C."/>
            <person name="Pinto D."/>
            <person name="Vollmers J."/>
            <person name="Rivas-Marin E."/>
            <person name="Kohn T."/>
            <person name="Peeters S.H."/>
            <person name="Heuer A."/>
            <person name="Rast P."/>
            <person name="Oberbeckmann S."/>
            <person name="Bunk B."/>
            <person name="Jeske O."/>
            <person name="Meyerdierks A."/>
            <person name="Storesund J.E."/>
            <person name="Kallscheuer N."/>
            <person name="Luecker S."/>
            <person name="Lage O.M."/>
            <person name="Pohl T."/>
            <person name="Merkel B.J."/>
            <person name="Hornburger P."/>
            <person name="Mueller R.-W."/>
            <person name="Bruemmer F."/>
            <person name="Labrenz M."/>
            <person name="Spormann A.M."/>
            <person name="Op Den Camp H."/>
            <person name="Overmann J."/>
            <person name="Amann R."/>
            <person name="Jetten M.S.M."/>
            <person name="Mascher T."/>
            <person name="Medema M.H."/>
            <person name="Devos D.P."/>
            <person name="Kaster A.-K."/>
            <person name="Ovreas L."/>
            <person name="Rohde M."/>
            <person name="Galperin M.Y."/>
            <person name="Jogler C."/>
        </authorList>
    </citation>
    <scope>NUCLEOTIDE SEQUENCE [LARGE SCALE GENOMIC DNA]</scope>
    <source>
        <strain evidence="2 3">Q31b</strain>
    </source>
</reference>
<feature type="domain" description="Glycosyltransferase 2-like" evidence="1">
    <location>
        <begin position="12"/>
        <end position="119"/>
    </location>
</feature>
<dbReference type="Gene3D" id="3.90.550.10">
    <property type="entry name" value="Spore Coat Polysaccharide Biosynthesis Protein SpsA, Chain A"/>
    <property type="match status" value="1"/>
</dbReference>
<dbReference type="GO" id="GO:0016740">
    <property type="term" value="F:transferase activity"/>
    <property type="evidence" value="ECO:0007669"/>
    <property type="project" value="UniProtKB-KW"/>
</dbReference>
<dbReference type="PANTHER" id="PTHR43685">
    <property type="entry name" value="GLYCOSYLTRANSFERASE"/>
    <property type="match status" value="1"/>
</dbReference>
<dbReference type="CDD" id="cd00761">
    <property type="entry name" value="Glyco_tranf_GTA_type"/>
    <property type="match status" value="1"/>
</dbReference>